<keyword evidence="7" id="KW-0547">Nucleotide-binding</keyword>
<evidence type="ECO:0000256" key="9">
    <source>
        <dbReference type="ARBA" id="ARBA00022842"/>
    </source>
</evidence>
<dbReference type="Pfam" id="PF18552">
    <property type="entry name" value="PheRS_DBD1"/>
    <property type="match status" value="1"/>
</dbReference>
<feature type="domain" description="Aminoacyl-transfer RNA synthetases class-II family profile" evidence="12">
    <location>
        <begin position="302"/>
        <end position="507"/>
    </location>
</feature>
<dbReference type="PANTHER" id="PTHR11538:SF40">
    <property type="entry name" value="PHENYLALANINE--TRNA LIGASE ALPHA SUBUNIT"/>
    <property type="match status" value="1"/>
</dbReference>
<evidence type="ECO:0000256" key="11">
    <source>
        <dbReference type="ARBA" id="ARBA00023146"/>
    </source>
</evidence>
<dbReference type="EMBL" id="JAUCMV010000004">
    <property type="protein sequence ID" value="KAK0403833.1"/>
    <property type="molecule type" value="Genomic_DNA"/>
</dbReference>
<evidence type="ECO:0000256" key="7">
    <source>
        <dbReference type="ARBA" id="ARBA00022741"/>
    </source>
</evidence>
<dbReference type="SUPFAM" id="SSF55681">
    <property type="entry name" value="Class II aaRS and biotin synthetases"/>
    <property type="match status" value="1"/>
</dbReference>
<keyword evidence="14" id="KW-1185">Reference proteome</keyword>
<dbReference type="Pfam" id="PF01409">
    <property type="entry name" value="tRNA-synt_2d"/>
    <property type="match status" value="1"/>
</dbReference>
<evidence type="ECO:0000256" key="5">
    <source>
        <dbReference type="ARBA" id="ARBA00022598"/>
    </source>
</evidence>
<keyword evidence="4" id="KW-0963">Cytoplasm</keyword>
<evidence type="ECO:0000256" key="6">
    <source>
        <dbReference type="ARBA" id="ARBA00022723"/>
    </source>
</evidence>
<dbReference type="AlphaFoldDB" id="A0AA39LNL4"/>
<dbReference type="PROSITE" id="PS50862">
    <property type="entry name" value="AA_TRNA_LIGASE_II"/>
    <property type="match status" value="1"/>
</dbReference>
<evidence type="ECO:0000256" key="2">
    <source>
        <dbReference type="ARBA" id="ARBA00006703"/>
    </source>
</evidence>
<keyword evidence="8" id="KW-0067">ATP-binding</keyword>
<evidence type="ECO:0000256" key="1">
    <source>
        <dbReference type="ARBA" id="ARBA00004496"/>
    </source>
</evidence>
<accession>A0AA39LNL4</accession>
<dbReference type="GO" id="GO:0005829">
    <property type="term" value="C:cytosol"/>
    <property type="evidence" value="ECO:0007669"/>
    <property type="project" value="TreeGrafter"/>
</dbReference>
<dbReference type="GO" id="GO:0004826">
    <property type="term" value="F:phenylalanine-tRNA ligase activity"/>
    <property type="evidence" value="ECO:0007669"/>
    <property type="project" value="UniProtKB-EC"/>
</dbReference>
<dbReference type="GO" id="GO:0006432">
    <property type="term" value="P:phenylalanyl-tRNA aminoacylation"/>
    <property type="evidence" value="ECO:0007669"/>
    <property type="project" value="InterPro"/>
</dbReference>
<dbReference type="GO" id="GO:0009328">
    <property type="term" value="C:phenylalanine-tRNA ligase complex"/>
    <property type="evidence" value="ECO:0007669"/>
    <property type="project" value="TreeGrafter"/>
</dbReference>
<dbReference type="InterPro" id="IPR040724">
    <property type="entry name" value="PheRS_DBD1"/>
</dbReference>
<evidence type="ECO:0000256" key="10">
    <source>
        <dbReference type="ARBA" id="ARBA00022917"/>
    </source>
</evidence>
<keyword evidence="9" id="KW-0460">Magnesium</keyword>
<gene>
    <name evidence="13" type="ORF">QR680_017147</name>
</gene>
<dbReference type="InterPro" id="IPR004529">
    <property type="entry name" value="Phe-tRNA-synth_IIc_asu"/>
</dbReference>
<keyword evidence="11" id="KW-0030">Aminoacyl-tRNA synthetase</keyword>
<comment type="similarity">
    <text evidence="2">Belongs to the class-II aminoacyl-tRNA synthetase family. Phe-tRNA synthetase alpha subunit type 2 subfamily.</text>
</comment>
<keyword evidence="6" id="KW-0479">Metal-binding</keyword>
<dbReference type="Gene3D" id="3.30.1370.240">
    <property type="match status" value="1"/>
</dbReference>
<organism evidence="13 14">
    <name type="scientific">Steinernema hermaphroditum</name>
    <dbReference type="NCBI Taxonomy" id="289476"/>
    <lineage>
        <taxon>Eukaryota</taxon>
        <taxon>Metazoa</taxon>
        <taxon>Ecdysozoa</taxon>
        <taxon>Nematoda</taxon>
        <taxon>Chromadorea</taxon>
        <taxon>Rhabditida</taxon>
        <taxon>Tylenchina</taxon>
        <taxon>Panagrolaimomorpha</taxon>
        <taxon>Strongyloidoidea</taxon>
        <taxon>Steinernematidae</taxon>
        <taxon>Steinernema</taxon>
    </lineage>
</organism>
<dbReference type="Gene3D" id="1.20.1050.10">
    <property type="match status" value="1"/>
</dbReference>
<dbReference type="GO" id="GO:0046872">
    <property type="term" value="F:metal ion binding"/>
    <property type="evidence" value="ECO:0007669"/>
    <property type="project" value="UniProtKB-KW"/>
</dbReference>
<dbReference type="PANTHER" id="PTHR11538">
    <property type="entry name" value="PHENYLALANYL-TRNA SYNTHETASE"/>
    <property type="match status" value="1"/>
</dbReference>
<dbReference type="InterPro" id="IPR045864">
    <property type="entry name" value="aa-tRNA-synth_II/BPL/LPL"/>
</dbReference>
<dbReference type="NCBIfam" id="TIGR00468">
    <property type="entry name" value="pheS"/>
    <property type="match status" value="1"/>
</dbReference>
<evidence type="ECO:0000313" key="13">
    <source>
        <dbReference type="EMBL" id="KAK0403833.1"/>
    </source>
</evidence>
<name>A0AA39LNL4_9BILA</name>
<evidence type="ECO:0000259" key="12">
    <source>
        <dbReference type="PROSITE" id="PS50862"/>
    </source>
</evidence>
<dbReference type="Gene3D" id="1.10.10.2320">
    <property type="match status" value="1"/>
</dbReference>
<dbReference type="Proteomes" id="UP001175271">
    <property type="component" value="Unassembled WGS sequence"/>
</dbReference>
<dbReference type="Pfam" id="PF18554">
    <property type="entry name" value="PheRS_DBD2"/>
    <property type="match status" value="1"/>
</dbReference>
<evidence type="ECO:0000313" key="14">
    <source>
        <dbReference type="Proteomes" id="UP001175271"/>
    </source>
</evidence>
<evidence type="ECO:0000256" key="4">
    <source>
        <dbReference type="ARBA" id="ARBA00022490"/>
    </source>
</evidence>
<keyword evidence="10" id="KW-0648">Protein biosynthesis</keyword>
<proteinExistence type="inferred from homology"/>
<dbReference type="InterPro" id="IPR040725">
    <property type="entry name" value="PheRS_DBD3"/>
</dbReference>
<evidence type="ECO:0000256" key="8">
    <source>
        <dbReference type="ARBA" id="ARBA00022840"/>
    </source>
</evidence>
<protein>
    <recommendedName>
        <fullName evidence="3">phenylalanine--tRNA ligase</fullName>
        <ecNumber evidence="3">6.1.1.20</ecNumber>
    </recommendedName>
</protein>
<dbReference type="GO" id="GO:0000049">
    <property type="term" value="F:tRNA binding"/>
    <property type="evidence" value="ECO:0007669"/>
    <property type="project" value="InterPro"/>
</dbReference>
<dbReference type="Gene3D" id="1.10.10.2330">
    <property type="match status" value="1"/>
</dbReference>
<reference evidence="13" key="1">
    <citation type="submission" date="2023-06" db="EMBL/GenBank/DDBJ databases">
        <title>Genomic analysis of the entomopathogenic nematode Steinernema hermaphroditum.</title>
        <authorList>
            <person name="Schwarz E.M."/>
            <person name="Heppert J.K."/>
            <person name="Baniya A."/>
            <person name="Schwartz H.T."/>
            <person name="Tan C.-H."/>
            <person name="Antoshechkin I."/>
            <person name="Sternberg P.W."/>
            <person name="Goodrich-Blair H."/>
            <person name="Dillman A.R."/>
        </authorList>
    </citation>
    <scope>NUCLEOTIDE SEQUENCE</scope>
    <source>
        <strain evidence="13">PS9179</strain>
        <tissue evidence="13">Whole animal</tissue>
    </source>
</reference>
<comment type="subcellular location">
    <subcellularLocation>
        <location evidence="1">Cytoplasm</location>
    </subcellularLocation>
</comment>
<dbReference type="Gene3D" id="3.30.930.10">
    <property type="entry name" value="Bira Bifunctional Protein, Domain 2"/>
    <property type="match status" value="1"/>
</dbReference>
<dbReference type="InterPro" id="IPR006195">
    <property type="entry name" value="aa-tRNA-synth_II"/>
</dbReference>
<dbReference type="InterPro" id="IPR040586">
    <property type="entry name" value="PheRS_DBD2"/>
</dbReference>
<comment type="caution">
    <text evidence="13">The sequence shown here is derived from an EMBL/GenBank/DDBJ whole genome shotgun (WGS) entry which is preliminary data.</text>
</comment>
<evidence type="ECO:0000256" key="3">
    <source>
        <dbReference type="ARBA" id="ARBA00012814"/>
    </source>
</evidence>
<dbReference type="Pfam" id="PF18553">
    <property type="entry name" value="PheRS_DBD3"/>
    <property type="match status" value="1"/>
</dbReference>
<dbReference type="GO" id="GO:0005524">
    <property type="term" value="F:ATP binding"/>
    <property type="evidence" value="ECO:0007669"/>
    <property type="project" value="UniProtKB-KW"/>
</dbReference>
<dbReference type="InterPro" id="IPR002319">
    <property type="entry name" value="Phenylalanyl-tRNA_Synthase"/>
</dbReference>
<sequence length="571" mass="65075">MNENGDRSRFLSKLNAHFANFSYADGFVRTARDAELFDELSKFVDVVTSSDHVHLKRWFRHVATFPRNEKPTLKMTWQEGGDVPLSEYLLAHIDSNGSFESIDFAEDQSIDHQKVIGAIKSLLTHEGLINSEDYVVTRISLTDEGSALSENGSHEYLVYAAIPTDGLEQPALMKQPFAKVGFGKAMKNGWIEKKGNVIMRKAADVKDTVRDDLLAIKSGRFEDVNPASKTDLQKRKLIAEAKIKGVKVSKGPGFTMQLEKPEVELTAEMLQDKSWATKNFKAYNFNALGQSLSGGHLHPLMKVRSEFREIFLQMGFTEMDTSRYVESSFWNFDALFQPQQHPARDAHDTFFIKTPEVSQEFPPEYLEKVKKVHSEGGHGSIGYRYDWSIDEAKKNVMRTHTTAVSARQLYKLANDGFKPSKFFSIDRVFRNETLDATHLAEFHQIEGVIAERNLSLAHAMGLFKSFFSKMGLDELRFKSAYNPYTEPSMEIFANVPTGDVAAHGAAGRCQRCRLRAVFGKVLLYSRRFLYKYDYFRPTMIKYGIDNIRELFGPKVDLEMVYKNPMCRLDKD</sequence>
<dbReference type="EC" id="6.1.1.20" evidence="3"/>
<dbReference type="NCBIfam" id="NF003210">
    <property type="entry name" value="PRK04172.1"/>
    <property type="match status" value="1"/>
</dbReference>
<keyword evidence="5" id="KW-0436">Ligase</keyword>